<keyword evidence="5" id="KW-1185">Reference proteome</keyword>
<evidence type="ECO:0000256" key="3">
    <source>
        <dbReference type="SAM" id="MobiDB-lite"/>
    </source>
</evidence>
<reference evidence="4" key="2">
    <citation type="submission" date="2023-05" db="EMBL/GenBank/DDBJ databases">
        <authorList>
            <person name="Fouks B."/>
        </authorList>
    </citation>
    <scope>NUCLEOTIDE SEQUENCE</scope>
    <source>
        <strain evidence="4">Stay&amp;Tobe</strain>
        <tissue evidence="4">Testes</tissue>
    </source>
</reference>
<sequence length="225" mass="23356">SGRGGCMYLVRFRLSGCRSGGHHGGGGGGGGGHAHSFAHFNGPVVGHDQEVVHENAECSEGPGDAHGQKESRDGHKVVGEYTVKEPGVCHYVSAGGHHGGGGGGGHGHAHSFAHFHGPVVGPAEPVHVAHGHGHGHGHGHAIDYVAHPKYEYAYGVTDHKTGDSHGQKEHRDGHKVVGEYSLKEPGGNVRTVKYHADKDGFHAHVINSNGNDHSGGHHGHGHGHH</sequence>
<dbReference type="EMBL" id="JASPKZ010003887">
    <property type="protein sequence ID" value="KAJ9591091.1"/>
    <property type="molecule type" value="Genomic_DNA"/>
</dbReference>
<evidence type="ECO:0000313" key="4">
    <source>
        <dbReference type="EMBL" id="KAJ9591091.1"/>
    </source>
</evidence>
<evidence type="ECO:0000256" key="1">
    <source>
        <dbReference type="ARBA" id="ARBA00022460"/>
    </source>
</evidence>
<comment type="caution">
    <text evidence="4">The sequence shown here is derived from an EMBL/GenBank/DDBJ whole genome shotgun (WGS) entry which is preliminary data.</text>
</comment>
<gene>
    <name evidence="4" type="ORF">L9F63_002372</name>
</gene>
<accession>A0AAD8A321</accession>
<feature type="compositionally biased region" description="Basic residues" evidence="3">
    <location>
        <begin position="216"/>
        <end position="225"/>
    </location>
</feature>
<reference evidence="4" key="1">
    <citation type="journal article" date="2023" name="IScience">
        <title>Live-bearing cockroach genome reveals convergent evolutionary mechanisms linked to viviparity in insects and beyond.</title>
        <authorList>
            <person name="Fouks B."/>
            <person name="Harrison M.C."/>
            <person name="Mikhailova A.A."/>
            <person name="Marchal E."/>
            <person name="English S."/>
            <person name="Carruthers M."/>
            <person name="Jennings E.C."/>
            <person name="Chiamaka E.L."/>
            <person name="Frigard R.A."/>
            <person name="Pippel M."/>
            <person name="Attardo G.M."/>
            <person name="Benoit J.B."/>
            <person name="Bornberg-Bauer E."/>
            <person name="Tobe S.S."/>
        </authorList>
    </citation>
    <scope>NUCLEOTIDE SEQUENCE</scope>
    <source>
        <strain evidence="4">Stay&amp;Tobe</strain>
    </source>
</reference>
<dbReference type="PANTHER" id="PTHR12236:SF95">
    <property type="entry name" value="CUTICULAR PROTEIN 76BD, ISOFORM C-RELATED"/>
    <property type="match status" value="1"/>
</dbReference>
<feature type="region of interest" description="Disordered" evidence="3">
    <location>
        <begin position="203"/>
        <end position="225"/>
    </location>
</feature>
<dbReference type="Proteomes" id="UP001233999">
    <property type="component" value="Unassembled WGS sequence"/>
</dbReference>
<dbReference type="InterPro" id="IPR000618">
    <property type="entry name" value="Insect_cuticle"/>
</dbReference>
<organism evidence="4 5">
    <name type="scientific">Diploptera punctata</name>
    <name type="common">Pacific beetle cockroach</name>
    <dbReference type="NCBI Taxonomy" id="6984"/>
    <lineage>
        <taxon>Eukaryota</taxon>
        <taxon>Metazoa</taxon>
        <taxon>Ecdysozoa</taxon>
        <taxon>Arthropoda</taxon>
        <taxon>Hexapoda</taxon>
        <taxon>Insecta</taxon>
        <taxon>Pterygota</taxon>
        <taxon>Neoptera</taxon>
        <taxon>Polyneoptera</taxon>
        <taxon>Dictyoptera</taxon>
        <taxon>Blattodea</taxon>
        <taxon>Blaberoidea</taxon>
        <taxon>Blaberidae</taxon>
        <taxon>Diplopterinae</taxon>
        <taxon>Diploptera</taxon>
    </lineage>
</organism>
<proteinExistence type="predicted"/>
<dbReference type="GO" id="GO:0005615">
    <property type="term" value="C:extracellular space"/>
    <property type="evidence" value="ECO:0007669"/>
    <property type="project" value="TreeGrafter"/>
</dbReference>
<dbReference type="PANTHER" id="PTHR12236">
    <property type="entry name" value="STRUCTURAL CONTITUENT OF CUTICLE"/>
    <property type="match status" value="1"/>
</dbReference>
<evidence type="ECO:0000256" key="2">
    <source>
        <dbReference type="PROSITE-ProRule" id="PRU00497"/>
    </source>
</evidence>
<dbReference type="AlphaFoldDB" id="A0AAD8A321"/>
<dbReference type="Pfam" id="PF00379">
    <property type="entry name" value="Chitin_bind_4"/>
    <property type="match status" value="1"/>
</dbReference>
<dbReference type="GO" id="GO:0042302">
    <property type="term" value="F:structural constituent of cuticle"/>
    <property type="evidence" value="ECO:0007669"/>
    <property type="project" value="UniProtKB-UniRule"/>
</dbReference>
<name>A0AAD8A321_DIPPU</name>
<dbReference type="PRINTS" id="PR00947">
    <property type="entry name" value="CUTICLE"/>
</dbReference>
<evidence type="ECO:0000313" key="5">
    <source>
        <dbReference type="Proteomes" id="UP001233999"/>
    </source>
</evidence>
<protein>
    <submittedName>
        <fullName evidence="4">Uncharacterized protein</fullName>
    </submittedName>
</protein>
<feature type="non-terminal residue" evidence="4">
    <location>
        <position position="225"/>
    </location>
</feature>
<dbReference type="PROSITE" id="PS51155">
    <property type="entry name" value="CHIT_BIND_RR_2"/>
    <property type="match status" value="1"/>
</dbReference>
<keyword evidence="1 2" id="KW-0193">Cuticle</keyword>
<dbReference type="InterPro" id="IPR051217">
    <property type="entry name" value="Insect_Cuticle_Struc_Prot"/>
</dbReference>
<dbReference type="GO" id="GO:0031012">
    <property type="term" value="C:extracellular matrix"/>
    <property type="evidence" value="ECO:0007669"/>
    <property type="project" value="TreeGrafter"/>
</dbReference>